<dbReference type="OrthoDB" id="630188at2759"/>
<organism evidence="1 2">
    <name type="scientific">Cronartium quercuum f. sp. fusiforme G11</name>
    <dbReference type="NCBI Taxonomy" id="708437"/>
    <lineage>
        <taxon>Eukaryota</taxon>
        <taxon>Fungi</taxon>
        <taxon>Dikarya</taxon>
        <taxon>Basidiomycota</taxon>
        <taxon>Pucciniomycotina</taxon>
        <taxon>Pucciniomycetes</taxon>
        <taxon>Pucciniales</taxon>
        <taxon>Coleosporiaceae</taxon>
        <taxon>Cronartium</taxon>
    </lineage>
</organism>
<keyword evidence="2" id="KW-1185">Reference proteome</keyword>
<dbReference type="Proteomes" id="UP000886653">
    <property type="component" value="Unassembled WGS sequence"/>
</dbReference>
<accession>A0A9P6NL16</accession>
<evidence type="ECO:0000313" key="1">
    <source>
        <dbReference type="EMBL" id="KAG0145486.1"/>
    </source>
</evidence>
<dbReference type="AlphaFoldDB" id="A0A9P6NL16"/>
<dbReference type="EMBL" id="MU167275">
    <property type="protein sequence ID" value="KAG0145486.1"/>
    <property type="molecule type" value="Genomic_DNA"/>
</dbReference>
<protein>
    <submittedName>
        <fullName evidence="1">Uncharacterized protein</fullName>
    </submittedName>
</protein>
<sequence length="416" mass="47763">MRAQACSAERWSSGQWVMRTDPPPTSYKSIPDLLHWAGFPADFCAANDRLGHHLVIPHEGESRLEWTPQKDNKFTWKGRMRLSSYKWKSGCQSDGNPEQQMTPEKLLLKLINEGSWMLMGDSLTNQWMTSLSCYLAPYVLSVPDWSQISSPTLDNPYVNAHREDLEEHLYLNPNSTFVQSLNLPKSFNISSTPLVTTLRADLLFNSQDFYEILQNDSLIRNVAGRQYLGMMDMSARPFRWGDTIYEIPVETYFKRFIDPKINYSKFIASTGPHWTRSTFSISTPEITHIFRKAMSHWSKLAIQALDSKDGQGKQIILKSSHFGHTDCVSARLYGIPWDDVRFGSNMLYNWLEINTLNNVGKIVLESFNHPRLRFLGLDRPGALRPDAHVLMDCLHLAVGTGVVEGWTEFLYRDQVF</sequence>
<gene>
    <name evidence="1" type="ORF">CROQUDRAFT_45683</name>
</gene>
<comment type="caution">
    <text evidence="1">The sequence shown here is derived from an EMBL/GenBank/DDBJ whole genome shotgun (WGS) entry which is preliminary data.</text>
</comment>
<evidence type="ECO:0000313" key="2">
    <source>
        <dbReference type="Proteomes" id="UP000886653"/>
    </source>
</evidence>
<reference evidence="1" key="1">
    <citation type="submission" date="2013-11" db="EMBL/GenBank/DDBJ databases">
        <title>Genome sequence of the fusiform rust pathogen reveals effectors for host alternation and coevolution with pine.</title>
        <authorList>
            <consortium name="DOE Joint Genome Institute"/>
            <person name="Smith K."/>
            <person name="Pendleton A."/>
            <person name="Kubisiak T."/>
            <person name="Anderson C."/>
            <person name="Salamov A."/>
            <person name="Aerts A."/>
            <person name="Riley R."/>
            <person name="Clum A."/>
            <person name="Lindquist E."/>
            <person name="Ence D."/>
            <person name="Campbell M."/>
            <person name="Kronenberg Z."/>
            <person name="Feau N."/>
            <person name="Dhillon B."/>
            <person name="Hamelin R."/>
            <person name="Burleigh J."/>
            <person name="Smith J."/>
            <person name="Yandell M."/>
            <person name="Nelson C."/>
            <person name="Grigoriev I."/>
            <person name="Davis J."/>
        </authorList>
    </citation>
    <scope>NUCLEOTIDE SEQUENCE</scope>
    <source>
        <strain evidence="1">G11</strain>
    </source>
</reference>
<proteinExistence type="predicted"/>
<name>A0A9P6NL16_9BASI</name>